<evidence type="ECO:0000256" key="4">
    <source>
        <dbReference type="ARBA" id="ARBA00022833"/>
    </source>
</evidence>
<feature type="region of interest" description="Disordered" evidence="7">
    <location>
        <begin position="419"/>
        <end position="440"/>
    </location>
</feature>
<dbReference type="PANTHER" id="PTHR22726">
    <property type="entry name" value="METALLOENDOPEPTIDASE OMA1"/>
    <property type="match status" value="1"/>
</dbReference>
<evidence type="ECO:0000256" key="6">
    <source>
        <dbReference type="RuleBase" id="RU003983"/>
    </source>
</evidence>
<name>A0A835Y4Y2_9CHLO</name>
<dbReference type="GO" id="GO:0046872">
    <property type="term" value="F:metal ion binding"/>
    <property type="evidence" value="ECO:0007669"/>
    <property type="project" value="UniProtKB-KW"/>
</dbReference>
<keyword evidence="2" id="KW-0479">Metal-binding</keyword>
<feature type="transmembrane region" description="Helical" evidence="8">
    <location>
        <begin position="20"/>
        <end position="38"/>
    </location>
</feature>
<keyword evidence="3 6" id="KW-0378">Hydrolase</keyword>
<accession>A0A835Y4Y2</accession>
<keyword evidence="5 6" id="KW-0482">Metalloprotease</keyword>
<feature type="domain" description="Peptidase M48" evidence="9">
    <location>
        <begin position="225"/>
        <end position="308"/>
    </location>
</feature>
<dbReference type="OrthoDB" id="7464992at2759"/>
<dbReference type="PANTHER" id="PTHR22726:SF1">
    <property type="entry name" value="METALLOENDOPEPTIDASE OMA1, MITOCHONDRIAL"/>
    <property type="match status" value="1"/>
</dbReference>
<protein>
    <recommendedName>
        <fullName evidence="9">Peptidase M48 domain-containing protein</fullName>
    </recommendedName>
</protein>
<dbReference type="GO" id="GO:0016020">
    <property type="term" value="C:membrane"/>
    <property type="evidence" value="ECO:0007669"/>
    <property type="project" value="TreeGrafter"/>
</dbReference>
<comment type="caution">
    <text evidence="10">The sequence shown here is derived from an EMBL/GenBank/DDBJ whole genome shotgun (WGS) entry which is preliminary data.</text>
</comment>
<gene>
    <name evidence="10" type="ORF">HYH03_005972</name>
</gene>
<evidence type="ECO:0000256" key="5">
    <source>
        <dbReference type="ARBA" id="ARBA00023049"/>
    </source>
</evidence>
<evidence type="ECO:0000256" key="2">
    <source>
        <dbReference type="ARBA" id="ARBA00022723"/>
    </source>
</evidence>
<keyword evidence="8" id="KW-0812">Transmembrane</keyword>
<sequence>MEAILVAAESRVARLCAHGRIGRFTVAVSACGLSLLVLKGMHSAALRLAGPTPDTTALTPSPAADVQAPAEPKAPASASALAAIPVCLREPLLCWGLPALWGAALGSDRGLGRGQLCLCMALSVGTCGLIRAVFWPSLVPFTGRPQYLQLLPAPVEALLGTCLFRSHLRLAAQKPPAAKPVWLGQLTDTAGGPSLPRDEALVNEVFGRITAPVKAGHGGGDQGHLQGLQWEVVTLLDDEPEASAFAGGKVVVTTGLLRLLDRQPDLLAAVLGHEVAHVVARHGAEGVVQVIWLGAGVAYVIAGVALLVAACFAGCEDRCACGCCCCHRRCCRCQRLSCCDVGFLAREVANGHEWLFKQTGARRLWSPTWEADVIGLKLMALAGYDPARAPEAVRRLPRHRYGRLGRAAAVEKEVEAMAQAGPDQACERVFTRPPSGNPYP</sequence>
<evidence type="ECO:0000256" key="1">
    <source>
        <dbReference type="ARBA" id="ARBA00022670"/>
    </source>
</evidence>
<dbReference type="AlphaFoldDB" id="A0A835Y4Y2"/>
<proteinExistence type="inferred from homology"/>
<dbReference type="GO" id="GO:0004222">
    <property type="term" value="F:metalloendopeptidase activity"/>
    <property type="evidence" value="ECO:0007669"/>
    <property type="project" value="InterPro"/>
</dbReference>
<comment type="cofactor">
    <cofactor evidence="6">
        <name>Zn(2+)</name>
        <dbReference type="ChEBI" id="CHEBI:29105"/>
    </cofactor>
    <text evidence="6">Binds 1 zinc ion per subunit.</text>
</comment>
<dbReference type="InterPro" id="IPR001915">
    <property type="entry name" value="Peptidase_M48"/>
</dbReference>
<feature type="transmembrane region" description="Helical" evidence="8">
    <location>
        <begin position="290"/>
        <end position="310"/>
    </location>
</feature>
<evidence type="ECO:0000313" key="11">
    <source>
        <dbReference type="Proteomes" id="UP000612055"/>
    </source>
</evidence>
<comment type="similarity">
    <text evidence="6">Belongs to the peptidase M48 family.</text>
</comment>
<keyword evidence="11" id="KW-1185">Reference proteome</keyword>
<dbReference type="EMBL" id="JAEHOE010000021">
    <property type="protein sequence ID" value="KAG2496053.1"/>
    <property type="molecule type" value="Genomic_DNA"/>
</dbReference>
<evidence type="ECO:0000256" key="3">
    <source>
        <dbReference type="ARBA" id="ARBA00022801"/>
    </source>
</evidence>
<keyword evidence="8" id="KW-1133">Transmembrane helix</keyword>
<keyword evidence="4 6" id="KW-0862">Zinc</keyword>
<keyword evidence="8" id="KW-0472">Membrane</keyword>
<evidence type="ECO:0000259" key="9">
    <source>
        <dbReference type="Pfam" id="PF01435"/>
    </source>
</evidence>
<dbReference type="GO" id="GO:0051603">
    <property type="term" value="P:proteolysis involved in protein catabolic process"/>
    <property type="evidence" value="ECO:0007669"/>
    <property type="project" value="TreeGrafter"/>
</dbReference>
<evidence type="ECO:0000313" key="10">
    <source>
        <dbReference type="EMBL" id="KAG2496053.1"/>
    </source>
</evidence>
<reference evidence="10" key="1">
    <citation type="journal article" date="2020" name="bioRxiv">
        <title>Comparative genomics of Chlamydomonas.</title>
        <authorList>
            <person name="Craig R.J."/>
            <person name="Hasan A.R."/>
            <person name="Ness R.W."/>
            <person name="Keightley P.D."/>
        </authorList>
    </citation>
    <scope>NUCLEOTIDE SEQUENCE</scope>
    <source>
        <strain evidence="10">CCAP 11/70</strain>
    </source>
</reference>
<evidence type="ECO:0000256" key="8">
    <source>
        <dbReference type="SAM" id="Phobius"/>
    </source>
</evidence>
<dbReference type="InterPro" id="IPR051156">
    <property type="entry name" value="Mito/Outer_Membr_Metalloprot"/>
</dbReference>
<dbReference type="Pfam" id="PF01435">
    <property type="entry name" value="Peptidase_M48"/>
    <property type="match status" value="1"/>
</dbReference>
<organism evidence="10 11">
    <name type="scientific">Edaphochlamys debaryana</name>
    <dbReference type="NCBI Taxonomy" id="47281"/>
    <lineage>
        <taxon>Eukaryota</taxon>
        <taxon>Viridiplantae</taxon>
        <taxon>Chlorophyta</taxon>
        <taxon>core chlorophytes</taxon>
        <taxon>Chlorophyceae</taxon>
        <taxon>CS clade</taxon>
        <taxon>Chlamydomonadales</taxon>
        <taxon>Chlamydomonadales incertae sedis</taxon>
        <taxon>Edaphochlamys</taxon>
    </lineage>
</organism>
<keyword evidence="1 6" id="KW-0645">Protease</keyword>
<dbReference type="Proteomes" id="UP000612055">
    <property type="component" value="Unassembled WGS sequence"/>
</dbReference>
<dbReference type="Gene3D" id="3.30.2010.10">
    <property type="entry name" value="Metalloproteases ('zincins'), catalytic domain"/>
    <property type="match status" value="1"/>
</dbReference>
<evidence type="ECO:0000256" key="7">
    <source>
        <dbReference type="SAM" id="MobiDB-lite"/>
    </source>
</evidence>